<keyword evidence="1 8" id="KW-0813">Transport</keyword>
<dbReference type="SUPFAM" id="SSF46548">
    <property type="entry name" value="alpha-helical ferredoxin"/>
    <property type="match status" value="1"/>
</dbReference>
<keyword evidence="6 8" id="KW-0408">Iron</keyword>
<evidence type="ECO:0000256" key="8">
    <source>
        <dbReference type="HAMAP-Rule" id="MF_00461"/>
    </source>
</evidence>
<feature type="binding site" evidence="8">
    <location>
        <position position="390"/>
    </location>
    <ligand>
        <name>[4Fe-4S] cluster</name>
        <dbReference type="ChEBI" id="CHEBI:49883"/>
        <label>2</label>
    </ligand>
</feature>
<dbReference type="GO" id="GO:0022900">
    <property type="term" value="P:electron transport chain"/>
    <property type="evidence" value="ECO:0007669"/>
    <property type="project" value="UniProtKB-UniRule"/>
</dbReference>
<dbReference type="Pfam" id="PF13375">
    <property type="entry name" value="RnfC_N"/>
    <property type="match status" value="1"/>
</dbReference>
<evidence type="ECO:0000256" key="6">
    <source>
        <dbReference type="ARBA" id="ARBA00023004"/>
    </source>
</evidence>
<keyword evidence="4 8" id="KW-0677">Repeat</keyword>
<dbReference type="InterPro" id="IPR017896">
    <property type="entry name" value="4Fe4S_Fe-S-bd"/>
</dbReference>
<keyword evidence="8" id="KW-0472">Membrane</keyword>
<evidence type="ECO:0000256" key="4">
    <source>
        <dbReference type="ARBA" id="ARBA00022737"/>
    </source>
</evidence>
<feature type="binding site" evidence="8">
    <location>
        <position position="386"/>
    </location>
    <ligand>
        <name>[4Fe-4S] cluster</name>
        <dbReference type="ChEBI" id="CHEBI:49883"/>
        <label>1</label>
    </ligand>
</feature>
<comment type="cofactor">
    <cofactor evidence="8">
        <name>[4Fe-4S] cluster</name>
        <dbReference type="ChEBI" id="CHEBI:49883"/>
    </cofactor>
    <text evidence="8">Binds 2 [4Fe-4S] clusters per subunit.</text>
</comment>
<keyword evidence="7 8" id="KW-0411">Iron-sulfur</keyword>
<keyword evidence="8" id="KW-1003">Cell membrane</keyword>
<protein>
    <recommendedName>
        <fullName evidence="8">Ion-translocating oxidoreductase complex subunit C</fullName>
        <ecNumber evidence="8">7.-.-.-</ecNumber>
    </recommendedName>
    <alternativeName>
        <fullName evidence="8">Rnf electron transport complex subunit C</fullName>
    </alternativeName>
</protein>
<comment type="function">
    <text evidence="8">Part of a membrane-bound complex that couples electron transfer with translocation of ions across the membrane.</text>
</comment>
<keyword evidence="3 8" id="KW-0479">Metal-binding</keyword>
<dbReference type="NCBIfam" id="NF003454">
    <property type="entry name" value="PRK05035.1"/>
    <property type="match status" value="1"/>
</dbReference>
<keyword evidence="12" id="KW-1185">Reference proteome</keyword>
<dbReference type="PROSITE" id="PS00198">
    <property type="entry name" value="4FE4S_FER_1"/>
    <property type="match status" value="1"/>
</dbReference>
<dbReference type="NCBIfam" id="TIGR01945">
    <property type="entry name" value="rnfC"/>
    <property type="match status" value="1"/>
</dbReference>
<keyword evidence="2 8" id="KW-0004">4Fe-4S</keyword>
<dbReference type="InterPro" id="IPR017900">
    <property type="entry name" value="4Fe4S_Fe_S_CS"/>
</dbReference>
<reference evidence="11 12" key="1">
    <citation type="submission" date="2019-09" db="EMBL/GenBank/DDBJ databases">
        <title>Hybrid Assembly of the complete Genome of the Deep-Sea Bacterium Moritella marina from long Nanopore and Illumina reads.</title>
        <authorList>
            <person name="Magin S."/>
            <person name="Georgoulis A."/>
            <person name="Papadimitriou K."/>
            <person name="Iliakis G."/>
            <person name="Vorgias C.E."/>
        </authorList>
    </citation>
    <scope>NUCLEOTIDE SEQUENCE [LARGE SCALE GENOMIC DNA]</scope>
    <source>
        <strain evidence="11 12">MP-1</strain>
    </source>
</reference>
<dbReference type="PANTHER" id="PTHR43034:SF2">
    <property type="entry name" value="ION-TRANSLOCATING OXIDOREDUCTASE COMPLEX SUBUNIT C"/>
    <property type="match status" value="1"/>
</dbReference>
<evidence type="ECO:0000256" key="7">
    <source>
        <dbReference type="ARBA" id="ARBA00023014"/>
    </source>
</evidence>
<sequence>MMSLIEQIKNGKLWRYLGGVHPQENKTQSTSLAITTARIPKHLIIPVKQHIGQGGKILVAIGDRVLKGQPLTASDSFMTVPVHAPTSGVIEHIAQYPSTHPSATPEIAIKLVCDQLDDAIPAQQALDYKQLSTAELQQHISQSGVAGMGGAGFPTAVKLSDRQPIEFLLINAAECEPYITSDDVLMRERADDIILGIEILRHMIKPALCVIGIEDNKSDAAQALETAINKLKLNDDIVVHKVPTKYPNGGEKQLIKMLTGKEISKGQIPAQSGIVMQNVGTVYAVKQAIIDRQPLLSRIVTLTGKAFPQPCNVQVLIGTPIKALLDEFECNEDKAAAIIYGGPMMGFTLPHAQFSLTKTGNCILTPIKDEIPQVREPDACIRCGECAEACPVDLLPQQLHWYSQAKDVKKLADYNLMDCIECGACSYVCPSQIPLVHQYRIAKVEVRESDAELAAAAIAKERFEKRNERLALEKAQREQRQKEAAEKRRATAKATTGEDPVKAAMERIQKAKAAEQAADGQASKGSAVADAIARAKAKKAAASSNAAAVPDNAAVIAERKARKAAARAQREAESSQPAAVTTSPAIEAKKAAVADAIARAKAKKLAAQANTVTPTTDEADSPAPAVDAKKAAVAAAIARAKAKKLAAQANTVTPATDEAESPAPAVDAKKAAVAAAIARAKAKKLAAQENTVPPTIDEAESPAAVDAKKAAVAAAIARAKAKKLAAQENTVTPTTDEADSPAPAVDAKKAAVAAAIARAKAKKLAAQANTVTPTTDEADSPAPAVDAKKAAVAAAIARAKAKKLAAQENTAATTTKDSVSVEKNDSSDTVQTTEPVDKKKAAIAAAIAKAKAKKLAQLGDK</sequence>
<dbReference type="InterPro" id="IPR010208">
    <property type="entry name" value="Ion_transpt_RnfC/RsxC"/>
</dbReference>
<proteinExistence type="inferred from homology"/>
<feature type="domain" description="4Fe-4S ferredoxin-type" evidence="10">
    <location>
        <begin position="370"/>
        <end position="400"/>
    </location>
</feature>
<dbReference type="KEGG" id="mmaa:FR932_09895"/>
<comment type="subunit">
    <text evidence="8">The complex is composed of six subunits: RnfA, RnfB, RnfC, RnfD, RnfE and RnfG.</text>
</comment>
<keyword evidence="8" id="KW-1278">Translocase</keyword>
<evidence type="ECO:0000313" key="11">
    <source>
        <dbReference type="EMBL" id="QFI38132.1"/>
    </source>
</evidence>
<dbReference type="InterPro" id="IPR037225">
    <property type="entry name" value="Nuo51_FMN-bd_sf"/>
</dbReference>
<dbReference type="Gene3D" id="3.40.50.11540">
    <property type="entry name" value="NADH-ubiquinone oxidoreductase 51kDa subunit"/>
    <property type="match status" value="1"/>
</dbReference>
<organism evidence="11 12">
    <name type="scientific">Moritella marina ATCC 15381</name>
    <dbReference type="NCBI Taxonomy" id="1202962"/>
    <lineage>
        <taxon>Bacteria</taxon>
        <taxon>Pseudomonadati</taxon>
        <taxon>Pseudomonadota</taxon>
        <taxon>Gammaproteobacteria</taxon>
        <taxon>Alteromonadales</taxon>
        <taxon>Moritellaceae</taxon>
        <taxon>Moritella</taxon>
    </lineage>
</organism>
<dbReference type="HAMAP" id="MF_00461">
    <property type="entry name" value="RsxC_RnfC"/>
    <property type="match status" value="1"/>
</dbReference>
<dbReference type="Pfam" id="PF01512">
    <property type="entry name" value="Complex1_51K"/>
    <property type="match status" value="1"/>
</dbReference>
<dbReference type="GO" id="GO:0046872">
    <property type="term" value="F:metal ion binding"/>
    <property type="evidence" value="ECO:0007669"/>
    <property type="project" value="UniProtKB-KW"/>
</dbReference>
<keyword evidence="5 8" id="KW-0249">Electron transport</keyword>
<dbReference type="PANTHER" id="PTHR43034">
    <property type="entry name" value="ION-TRANSLOCATING OXIDOREDUCTASE COMPLEX SUBUNIT C"/>
    <property type="match status" value="1"/>
</dbReference>
<evidence type="ECO:0000256" key="9">
    <source>
        <dbReference type="SAM" id="MobiDB-lite"/>
    </source>
</evidence>
<dbReference type="AlphaFoldDB" id="A0A5J6WNY4"/>
<feature type="binding site" evidence="8">
    <location>
        <position position="380"/>
    </location>
    <ligand>
        <name>[4Fe-4S] cluster</name>
        <dbReference type="ChEBI" id="CHEBI:49883"/>
        <label>1</label>
    </ligand>
</feature>
<feature type="binding site" evidence="8">
    <location>
        <position position="425"/>
    </location>
    <ligand>
        <name>[4Fe-4S] cluster</name>
        <dbReference type="ChEBI" id="CHEBI:49883"/>
        <label>2</label>
    </ligand>
</feature>
<comment type="subcellular location">
    <subcellularLocation>
        <location evidence="8">Cell inner membrane</location>
        <topology evidence="8">Peripheral membrane protein</topology>
    </subcellularLocation>
</comment>
<evidence type="ECO:0000256" key="3">
    <source>
        <dbReference type="ARBA" id="ARBA00022723"/>
    </source>
</evidence>
<name>A0A5J6WNY4_MORMI</name>
<feature type="binding site" evidence="8">
    <location>
        <position position="422"/>
    </location>
    <ligand>
        <name>[4Fe-4S] cluster</name>
        <dbReference type="ChEBI" id="CHEBI:49883"/>
        <label>2</label>
    </ligand>
</feature>
<dbReference type="Gene3D" id="3.30.70.20">
    <property type="match status" value="1"/>
</dbReference>
<gene>
    <name evidence="11" type="primary">rsxC</name>
    <name evidence="8" type="synonym">rnfC</name>
    <name evidence="11" type="ORF">FR932_09895</name>
</gene>
<feature type="compositionally biased region" description="Polar residues" evidence="9">
    <location>
        <begin position="807"/>
        <end position="818"/>
    </location>
</feature>
<feature type="domain" description="4Fe-4S ferredoxin-type" evidence="10">
    <location>
        <begin position="410"/>
        <end position="439"/>
    </location>
</feature>
<dbReference type="EC" id="7.-.-.-" evidence="8"/>
<dbReference type="Pfam" id="PF12838">
    <property type="entry name" value="Fer4_7"/>
    <property type="match status" value="1"/>
</dbReference>
<comment type="similarity">
    <text evidence="8">Belongs to the 4Fe4S bacterial-type ferredoxin family. RnfC subfamily.</text>
</comment>
<dbReference type="GO" id="GO:0009055">
    <property type="term" value="F:electron transfer activity"/>
    <property type="evidence" value="ECO:0007669"/>
    <property type="project" value="InterPro"/>
</dbReference>
<accession>A0A5J6WNY4</accession>
<evidence type="ECO:0000256" key="1">
    <source>
        <dbReference type="ARBA" id="ARBA00022448"/>
    </source>
</evidence>
<dbReference type="InterPro" id="IPR026902">
    <property type="entry name" value="RnfC_N"/>
</dbReference>
<dbReference type="InterPro" id="IPR011538">
    <property type="entry name" value="Nuo51_FMN-bd"/>
</dbReference>
<keyword evidence="8" id="KW-0997">Cell inner membrane</keyword>
<feature type="binding site" evidence="8">
    <location>
        <position position="383"/>
    </location>
    <ligand>
        <name>[4Fe-4S] cluster</name>
        <dbReference type="ChEBI" id="CHEBI:49883"/>
        <label>1</label>
    </ligand>
</feature>
<dbReference type="RefSeq" id="WP_151676831.1">
    <property type="nucleotide sequence ID" value="NZ_CP044399.1"/>
</dbReference>
<feature type="binding site" evidence="8">
    <location>
        <position position="419"/>
    </location>
    <ligand>
        <name>[4Fe-4S] cluster</name>
        <dbReference type="ChEBI" id="CHEBI:49883"/>
        <label>2</label>
    </ligand>
</feature>
<evidence type="ECO:0000259" key="10">
    <source>
        <dbReference type="PROSITE" id="PS51379"/>
    </source>
</evidence>
<feature type="region of interest" description="Disordered" evidence="9">
    <location>
        <begin position="473"/>
        <end position="502"/>
    </location>
</feature>
<dbReference type="PROSITE" id="PS51379">
    <property type="entry name" value="4FE4S_FER_2"/>
    <property type="match status" value="2"/>
</dbReference>
<dbReference type="SUPFAM" id="SSF142019">
    <property type="entry name" value="Nqo1 FMN-binding domain-like"/>
    <property type="match status" value="1"/>
</dbReference>
<evidence type="ECO:0000313" key="12">
    <source>
        <dbReference type="Proteomes" id="UP000327424"/>
    </source>
</evidence>
<dbReference type="Proteomes" id="UP000327424">
    <property type="component" value="Chromosome"/>
</dbReference>
<dbReference type="GO" id="GO:0051539">
    <property type="term" value="F:4 iron, 4 sulfur cluster binding"/>
    <property type="evidence" value="ECO:0007669"/>
    <property type="project" value="UniProtKB-KW"/>
</dbReference>
<feature type="binding site" evidence="8">
    <location>
        <position position="429"/>
    </location>
    <ligand>
        <name>[4Fe-4S] cluster</name>
        <dbReference type="ChEBI" id="CHEBI:49883"/>
        <label>1</label>
    </ligand>
</feature>
<dbReference type="GO" id="GO:0005886">
    <property type="term" value="C:plasma membrane"/>
    <property type="evidence" value="ECO:0007669"/>
    <property type="project" value="UniProtKB-SubCell"/>
</dbReference>
<dbReference type="EMBL" id="CP044399">
    <property type="protein sequence ID" value="QFI38132.1"/>
    <property type="molecule type" value="Genomic_DNA"/>
</dbReference>
<feature type="compositionally biased region" description="Basic and acidic residues" evidence="9">
    <location>
        <begin position="473"/>
        <end position="489"/>
    </location>
</feature>
<feature type="region of interest" description="Disordered" evidence="9">
    <location>
        <begin position="804"/>
        <end position="836"/>
    </location>
</feature>
<evidence type="ECO:0000256" key="2">
    <source>
        <dbReference type="ARBA" id="ARBA00022485"/>
    </source>
</evidence>
<evidence type="ECO:0000256" key="5">
    <source>
        <dbReference type="ARBA" id="ARBA00022982"/>
    </source>
</evidence>